<dbReference type="Proteomes" id="UP000441389">
    <property type="component" value="Unassembled WGS sequence"/>
</dbReference>
<evidence type="ECO:0000256" key="2">
    <source>
        <dbReference type="ARBA" id="ARBA00008787"/>
    </source>
</evidence>
<dbReference type="GO" id="GO:0005829">
    <property type="term" value="C:cytosol"/>
    <property type="evidence" value="ECO:0007669"/>
    <property type="project" value="UniProtKB-SubCell"/>
</dbReference>
<dbReference type="SUPFAM" id="SSF101116">
    <property type="entry name" value="Flagellar export chaperone FliS"/>
    <property type="match status" value="1"/>
</dbReference>
<dbReference type="GO" id="GO:0044780">
    <property type="term" value="P:bacterial-type flagellum assembly"/>
    <property type="evidence" value="ECO:0007669"/>
    <property type="project" value="InterPro"/>
</dbReference>
<evidence type="ECO:0000256" key="5">
    <source>
        <dbReference type="ARBA" id="ARBA00023186"/>
    </source>
</evidence>
<accession>A0A6I4J3X2</accession>
<evidence type="ECO:0000256" key="1">
    <source>
        <dbReference type="ARBA" id="ARBA00004514"/>
    </source>
</evidence>
<dbReference type="AlphaFoldDB" id="A0A6I4J3X2"/>
<dbReference type="PIRSF" id="PIRSF039090">
    <property type="entry name" value="Flis"/>
    <property type="match status" value="1"/>
</dbReference>
<keyword evidence="7" id="KW-0966">Cell projection</keyword>
<evidence type="ECO:0000313" key="7">
    <source>
        <dbReference type="EMBL" id="MVO79017.1"/>
    </source>
</evidence>
<sequence length="138" mass="15057">MLDEERVSYASRLHRDPRETYRSVDVASRTGGASPHQLIAILYEDLLRELRLGALAIDEGDHAAKNARLTKAIALLFALESGLDFDKGASVAEALSRFYRGCRDAVMRASIEANAALVRDVVANVGEIADSWKAIGRS</sequence>
<evidence type="ECO:0000256" key="4">
    <source>
        <dbReference type="ARBA" id="ARBA00022795"/>
    </source>
</evidence>
<keyword evidence="3 6" id="KW-0963">Cytoplasm</keyword>
<dbReference type="PANTHER" id="PTHR34773:SF1">
    <property type="entry name" value="FLAGELLAR SECRETION CHAPERONE FLIS"/>
    <property type="match status" value="1"/>
</dbReference>
<proteinExistence type="inferred from homology"/>
<keyword evidence="5" id="KW-0143">Chaperone</keyword>
<dbReference type="NCBIfam" id="TIGR00208">
    <property type="entry name" value="fliS"/>
    <property type="match status" value="1"/>
</dbReference>
<dbReference type="InterPro" id="IPR036584">
    <property type="entry name" value="FliS_sf"/>
</dbReference>
<evidence type="ECO:0000256" key="3">
    <source>
        <dbReference type="ARBA" id="ARBA00022490"/>
    </source>
</evidence>
<organism evidence="7 8">
    <name type="scientific">Sphingomonas horti</name>
    <dbReference type="NCBI Taxonomy" id="2682842"/>
    <lineage>
        <taxon>Bacteria</taxon>
        <taxon>Pseudomonadati</taxon>
        <taxon>Pseudomonadota</taxon>
        <taxon>Alphaproteobacteria</taxon>
        <taxon>Sphingomonadales</taxon>
        <taxon>Sphingomonadaceae</taxon>
        <taxon>Sphingomonas</taxon>
    </lineage>
</organism>
<dbReference type="InterPro" id="IPR003713">
    <property type="entry name" value="FliS"/>
</dbReference>
<dbReference type="Gene3D" id="1.20.120.340">
    <property type="entry name" value="Flagellar protein FliS"/>
    <property type="match status" value="1"/>
</dbReference>
<keyword evidence="4 6" id="KW-1005">Bacterial flagellum biogenesis</keyword>
<evidence type="ECO:0000313" key="8">
    <source>
        <dbReference type="Proteomes" id="UP000441389"/>
    </source>
</evidence>
<protein>
    <recommendedName>
        <fullName evidence="6">Flagellar secretion chaperone FliS</fullName>
    </recommendedName>
</protein>
<gene>
    <name evidence="7" type="primary">fliS</name>
    <name evidence="7" type="ORF">GON01_13860</name>
</gene>
<comment type="caution">
    <text evidence="7">The sequence shown here is derived from an EMBL/GenBank/DDBJ whole genome shotgun (WGS) entry which is preliminary data.</text>
</comment>
<reference evidence="7 8" key="1">
    <citation type="submission" date="2019-12" db="EMBL/GenBank/DDBJ databases">
        <authorList>
            <person name="Huq M.A."/>
        </authorList>
    </citation>
    <scope>NUCLEOTIDE SEQUENCE [LARGE SCALE GENOMIC DNA]</scope>
    <source>
        <strain evidence="7 8">MAH-20</strain>
    </source>
</reference>
<keyword evidence="7" id="KW-0969">Cilium</keyword>
<evidence type="ECO:0000256" key="6">
    <source>
        <dbReference type="PIRNR" id="PIRNR039090"/>
    </source>
</evidence>
<dbReference type="PANTHER" id="PTHR34773">
    <property type="entry name" value="FLAGELLAR SECRETION CHAPERONE FLIS"/>
    <property type="match status" value="1"/>
</dbReference>
<comment type="subcellular location">
    <subcellularLocation>
        <location evidence="1 6">Cytoplasm</location>
        <location evidence="1 6">Cytosol</location>
    </subcellularLocation>
</comment>
<keyword evidence="8" id="KW-1185">Reference proteome</keyword>
<dbReference type="EMBL" id="WQMS01000016">
    <property type="protein sequence ID" value="MVO79017.1"/>
    <property type="molecule type" value="Genomic_DNA"/>
</dbReference>
<dbReference type="Pfam" id="PF02561">
    <property type="entry name" value="FliS"/>
    <property type="match status" value="1"/>
</dbReference>
<dbReference type="GO" id="GO:0071973">
    <property type="term" value="P:bacterial-type flagellum-dependent cell motility"/>
    <property type="evidence" value="ECO:0007669"/>
    <property type="project" value="TreeGrafter"/>
</dbReference>
<comment type="similarity">
    <text evidence="2 6">Belongs to the FliS family.</text>
</comment>
<name>A0A6I4J3X2_9SPHN</name>
<keyword evidence="7" id="KW-0282">Flagellum</keyword>
<dbReference type="CDD" id="cd16098">
    <property type="entry name" value="FliS"/>
    <property type="match status" value="1"/>
</dbReference>